<dbReference type="STRING" id="701347.Entcl_2011"/>
<reference evidence="5" key="1">
    <citation type="submission" date="2010-10" db="EMBL/GenBank/DDBJ databases">
        <title>Complete sequence of Enterobacter cloacae SCF1.</title>
        <authorList>
            <consortium name="US DOE Joint Genome Institute"/>
            <person name="Lucas S."/>
            <person name="Copeland A."/>
            <person name="Lapidus A."/>
            <person name="Cheng J.-F."/>
            <person name="Bruce D."/>
            <person name="Goodwin L."/>
            <person name="Pitluck S."/>
            <person name="Davenport K."/>
            <person name="Detter J.C."/>
            <person name="Han C."/>
            <person name="Tapia R."/>
            <person name="Land M."/>
            <person name="Hauser L."/>
            <person name="Chang Y.-J."/>
            <person name="Jeffries C."/>
            <person name="Kyrpides N."/>
            <person name="Ivanova N."/>
            <person name="Mikhailova N."/>
            <person name="DeAngelis K."/>
            <person name="Arkin A.P."/>
            <person name="Chivian D."/>
            <person name="Edwards B."/>
            <person name="Woo H."/>
            <person name="Hazen T.C."/>
            <person name="Woyke T."/>
        </authorList>
    </citation>
    <scope>NUCLEOTIDE SEQUENCE [LARGE SCALE GENOMIC DNA]</scope>
    <source>
        <strain evidence="5">SCF1</strain>
    </source>
</reference>
<dbReference type="InterPro" id="IPR006385">
    <property type="entry name" value="HAD_hydro_SerB1"/>
</dbReference>
<dbReference type="eggNOG" id="COG0560">
    <property type="taxonomic scope" value="Bacteria"/>
</dbReference>
<protein>
    <submittedName>
        <fullName evidence="4">HAD-superfamily subfamily IB hydrolase, TIGR01490</fullName>
    </submittedName>
</protein>
<dbReference type="NCBIfam" id="TIGR01490">
    <property type="entry name" value="HAD-SF-IB-hyp1"/>
    <property type="match status" value="1"/>
</dbReference>
<gene>
    <name evidence="4" type="ordered locus">Entcl_2011</name>
</gene>
<dbReference type="GO" id="GO:0016787">
    <property type="term" value="F:hydrolase activity"/>
    <property type="evidence" value="ECO:0007669"/>
    <property type="project" value="UniProtKB-KW"/>
</dbReference>
<dbReference type="EMBL" id="CP002272">
    <property type="protein sequence ID" value="ADO48266.1"/>
    <property type="molecule type" value="Genomic_DNA"/>
</dbReference>
<evidence type="ECO:0000256" key="2">
    <source>
        <dbReference type="ARBA" id="ARBA00022801"/>
    </source>
</evidence>
<dbReference type="InterPro" id="IPR050582">
    <property type="entry name" value="HAD-like_SerB"/>
</dbReference>
<dbReference type="KEGG" id="esc:Entcl_2011"/>
<keyword evidence="3" id="KW-0460">Magnesium</keyword>
<evidence type="ECO:0000256" key="3">
    <source>
        <dbReference type="ARBA" id="ARBA00022842"/>
    </source>
</evidence>
<dbReference type="InterPro" id="IPR023214">
    <property type="entry name" value="HAD_sf"/>
</dbReference>
<dbReference type="Gene3D" id="3.40.50.1000">
    <property type="entry name" value="HAD superfamily/HAD-like"/>
    <property type="match status" value="1"/>
</dbReference>
<sequence>MSASLHIFDLDNTLIDGDSSTWWSEYLVREGLVDDDRYLAREAALMEDYAHGSMDLHQYVALTLSPLAAMTIPEVDARVAHWVDDVILPRVYPQARELIQTLNAQGQPTLVISASVSLLVKPIARALGINEAIGVEVRTRDNRYSNCISGTPSYQQGKITRFNAWRETQAAAPETVTFYTDSINDLPLCLQADKVVLVNPCPQLRAQGEARQWPAVSWSLA</sequence>
<keyword evidence="1" id="KW-0479">Metal-binding</keyword>
<dbReference type="HOGENOM" id="CLU_052657_1_1_6"/>
<dbReference type="PANTHER" id="PTHR43344">
    <property type="entry name" value="PHOSPHOSERINE PHOSPHATASE"/>
    <property type="match status" value="1"/>
</dbReference>
<evidence type="ECO:0000313" key="4">
    <source>
        <dbReference type="EMBL" id="ADO48266.1"/>
    </source>
</evidence>
<reference evidence="4 5" key="2">
    <citation type="journal article" date="2011" name="Stand. Genomic Sci.">
        <title>Complete genome sequence of 'Enterobacter lignolyticus' SCF1.</title>
        <authorList>
            <person name="Deangelis K.M."/>
            <person name="D'Haeseleer P."/>
            <person name="Chivian D."/>
            <person name="Fortney J.L."/>
            <person name="Khudyakov J."/>
            <person name="Simmons B."/>
            <person name="Woo H."/>
            <person name="Arkin A.P."/>
            <person name="Davenport K.W."/>
            <person name="Goodwin L."/>
            <person name="Chen A."/>
            <person name="Ivanova N."/>
            <person name="Kyrpides N.C."/>
            <person name="Mavromatis K."/>
            <person name="Woyke T."/>
            <person name="Hazen T.C."/>
        </authorList>
    </citation>
    <scope>NUCLEOTIDE SEQUENCE [LARGE SCALE GENOMIC DNA]</scope>
    <source>
        <strain evidence="4 5">SCF1</strain>
    </source>
</reference>
<proteinExistence type="predicted"/>
<dbReference type="PANTHER" id="PTHR43344:SF13">
    <property type="entry name" value="PHOSPHATASE RV3661-RELATED"/>
    <property type="match status" value="1"/>
</dbReference>
<keyword evidence="2 4" id="KW-0378">Hydrolase</keyword>
<evidence type="ECO:0000256" key="1">
    <source>
        <dbReference type="ARBA" id="ARBA00022723"/>
    </source>
</evidence>
<organism evidence="4 5">
    <name type="scientific">Enterobacter lignolyticus (strain SCF1)</name>
    <dbReference type="NCBI Taxonomy" id="701347"/>
    <lineage>
        <taxon>Bacteria</taxon>
        <taxon>Pseudomonadati</taxon>
        <taxon>Pseudomonadota</taxon>
        <taxon>Gammaproteobacteria</taxon>
        <taxon>Enterobacterales</taxon>
        <taxon>Enterobacteriaceae</taxon>
        <taxon>Pluralibacter</taxon>
    </lineage>
</organism>
<dbReference type="SUPFAM" id="SSF56784">
    <property type="entry name" value="HAD-like"/>
    <property type="match status" value="1"/>
</dbReference>
<dbReference type="Gene3D" id="1.20.1440.100">
    <property type="entry name" value="SG protein - dephosphorylation function"/>
    <property type="match status" value="1"/>
</dbReference>
<dbReference type="InterPro" id="IPR036412">
    <property type="entry name" value="HAD-like_sf"/>
</dbReference>
<evidence type="ECO:0000313" key="5">
    <source>
        <dbReference type="Proteomes" id="UP000006872"/>
    </source>
</evidence>
<name>E3G4F3_ENTLS</name>
<dbReference type="Pfam" id="PF12710">
    <property type="entry name" value="HAD"/>
    <property type="match status" value="1"/>
</dbReference>
<dbReference type="CDD" id="cd02612">
    <property type="entry name" value="HAD_PGPPase"/>
    <property type="match status" value="1"/>
</dbReference>
<dbReference type="RefSeq" id="WP_013366006.1">
    <property type="nucleotide sequence ID" value="NC_014618.1"/>
</dbReference>
<dbReference type="GO" id="GO:0046872">
    <property type="term" value="F:metal ion binding"/>
    <property type="evidence" value="ECO:0007669"/>
    <property type="project" value="UniProtKB-KW"/>
</dbReference>
<dbReference type="Proteomes" id="UP000006872">
    <property type="component" value="Chromosome"/>
</dbReference>
<accession>E3G4F3</accession>
<dbReference type="NCBIfam" id="TIGR01488">
    <property type="entry name" value="HAD-SF-IB"/>
    <property type="match status" value="1"/>
</dbReference>
<keyword evidence="5" id="KW-1185">Reference proteome</keyword>
<dbReference type="AlphaFoldDB" id="E3G4F3"/>